<evidence type="ECO:0000256" key="2">
    <source>
        <dbReference type="ARBA" id="ARBA00022679"/>
    </source>
</evidence>
<dbReference type="GO" id="GO:0016567">
    <property type="term" value="P:protein ubiquitination"/>
    <property type="evidence" value="ECO:0007669"/>
    <property type="project" value="UniProtKB-UniPathway"/>
</dbReference>
<dbReference type="GO" id="GO:0008270">
    <property type="term" value="F:zinc ion binding"/>
    <property type="evidence" value="ECO:0007669"/>
    <property type="project" value="UniProtKB-KW"/>
</dbReference>
<evidence type="ECO:0000259" key="8">
    <source>
        <dbReference type="Pfam" id="PF18346"/>
    </source>
</evidence>
<keyword evidence="3" id="KW-0479">Metal-binding</keyword>
<evidence type="ECO:0000313" key="10">
    <source>
        <dbReference type="RefSeq" id="XP_029651428.1"/>
    </source>
</evidence>
<keyword evidence="2" id="KW-0808">Transferase</keyword>
<dbReference type="GO" id="GO:0016740">
    <property type="term" value="F:transferase activity"/>
    <property type="evidence" value="ECO:0007669"/>
    <property type="project" value="UniProtKB-KW"/>
</dbReference>
<dbReference type="KEGG" id="osn:115224711"/>
<name>A0A6P7TIW0_9MOLL</name>
<keyword evidence="4" id="KW-0677">Repeat</keyword>
<evidence type="ECO:0000256" key="3">
    <source>
        <dbReference type="ARBA" id="ARBA00022723"/>
    </source>
</evidence>
<evidence type="ECO:0000313" key="9">
    <source>
        <dbReference type="Proteomes" id="UP000515154"/>
    </source>
</evidence>
<dbReference type="RefSeq" id="XP_029651428.1">
    <property type="nucleotide sequence ID" value="XM_029795568.2"/>
</dbReference>
<dbReference type="UniPathway" id="UPA00143"/>
<dbReference type="Proteomes" id="UP000515154">
    <property type="component" value="Linkage group LG26"/>
</dbReference>
<evidence type="ECO:0000256" key="1">
    <source>
        <dbReference type="ARBA" id="ARBA00004906"/>
    </source>
</evidence>
<evidence type="ECO:0000256" key="7">
    <source>
        <dbReference type="ARBA" id="ARBA00022833"/>
    </source>
</evidence>
<protein>
    <submittedName>
        <fullName evidence="10">E3 ubiquitin-protein ligase MIB2-like</fullName>
    </submittedName>
</protein>
<dbReference type="PANTHER" id="PTHR24202">
    <property type="entry name" value="E3 UBIQUITIN-PROTEIN LIGASE MIB2"/>
    <property type="match status" value="1"/>
</dbReference>
<dbReference type="PANTHER" id="PTHR24202:SF4">
    <property type="entry name" value="E3 UBIQUITIN-PROTEIN LIGASE MIB2-RELATED"/>
    <property type="match status" value="1"/>
</dbReference>
<gene>
    <name evidence="10" type="primary">LOC115224711</name>
</gene>
<evidence type="ECO:0000256" key="6">
    <source>
        <dbReference type="ARBA" id="ARBA00022786"/>
    </source>
</evidence>
<keyword evidence="6" id="KW-0833">Ubl conjugation pathway</keyword>
<evidence type="ECO:0000256" key="5">
    <source>
        <dbReference type="ARBA" id="ARBA00022771"/>
    </source>
</evidence>
<sequence length="93" mass="10604">MDAKGTGEFIETMGLSISRRKFKEDEQVKVNVDVDMLKMMQKGHGGWDPRMEDLIGQVRSVHGIYPSGDVVVEYREIRAYLTFNPDALTKVNQ</sequence>
<accession>A0A6P7TIW0</accession>
<proteinExistence type="predicted"/>
<keyword evidence="9" id="KW-1185">Reference proteome</keyword>
<organism evidence="9 10">
    <name type="scientific">Octopus sinensis</name>
    <name type="common">East Asian common octopus</name>
    <dbReference type="NCBI Taxonomy" id="2607531"/>
    <lineage>
        <taxon>Eukaryota</taxon>
        <taxon>Metazoa</taxon>
        <taxon>Spiralia</taxon>
        <taxon>Lophotrochozoa</taxon>
        <taxon>Mollusca</taxon>
        <taxon>Cephalopoda</taxon>
        <taxon>Coleoidea</taxon>
        <taxon>Octopodiformes</taxon>
        <taxon>Octopoda</taxon>
        <taxon>Incirrata</taxon>
        <taxon>Octopodidae</taxon>
        <taxon>Octopus</taxon>
    </lineage>
</organism>
<dbReference type="GO" id="GO:0005737">
    <property type="term" value="C:cytoplasm"/>
    <property type="evidence" value="ECO:0007669"/>
    <property type="project" value="TreeGrafter"/>
</dbReference>
<comment type="pathway">
    <text evidence="1">Protein modification; protein ubiquitination.</text>
</comment>
<dbReference type="InterPro" id="IPR040847">
    <property type="entry name" value="SH3_15"/>
</dbReference>
<dbReference type="Pfam" id="PF18346">
    <property type="entry name" value="SH3_15"/>
    <property type="match status" value="1"/>
</dbReference>
<reference evidence="10" key="1">
    <citation type="submission" date="2025-08" db="UniProtKB">
        <authorList>
            <consortium name="RefSeq"/>
        </authorList>
    </citation>
    <scope>IDENTIFICATION</scope>
</reference>
<dbReference type="AlphaFoldDB" id="A0A6P7TIW0"/>
<keyword evidence="5" id="KW-0863">Zinc-finger</keyword>
<evidence type="ECO:0000256" key="4">
    <source>
        <dbReference type="ARBA" id="ARBA00022737"/>
    </source>
</evidence>
<keyword evidence="7" id="KW-0862">Zinc</keyword>
<feature type="domain" description="Mind bomb SH3 repeat" evidence="8">
    <location>
        <begin position="26"/>
        <end position="88"/>
    </location>
</feature>